<dbReference type="EMBL" id="JAVFKY010000004">
    <property type="protein sequence ID" value="KAK5576915.1"/>
    <property type="molecule type" value="Genomic_DNA"/>
</dbReference>
<reference evidence="2 3" key="1">
    <citation type="submission" date="2023-11" db="EMBL/GenBank/DDBJ databases">
        <title>Dfirmibasis_genome.</title>
        <authorList>
            <person name="Edelbroek B."/>
            <person name="Kjellin J."/>
            <person name="Jerlstrom-Hultqvist J."/>
            <person name="Soderbom F."/>
        </authorList>
    </citation>
    <scope>NUCLEOTIDE SEQUENCE [LARGE SCALE GENOMIC DNA]</scope>
    <source>
        <strain evidence="2 3">TNS-C-14</strain>
    </source>
</reference>
<dbReference type="Pfam" id="PF10044">
    <property type="entry name" value="LIN52"/>
    <property type="match status" value="1"/>
</dbReference>
<evidence type="ECO:0000256" key="1">
    <source>
        <dbReference type="SAM" id="MobiDB-lite"/>
    </source>
</evidence>
<dbReference type="InterPro" id="IPR018737">
    <property type="entry name" value="DREAM_LIN52"/>
</dbReference>
<dbReference type="Proteomes" id="UP001344447">
    <property type="component" value="Unassembled WGS sequence"/>
</dbReference>
<feature type="region of interest" description="Disordered" evidence="1">
    <location>
        <begin position="85"/>
        <end position="106"/>
    </location>
</feature>
<sequence length="106" mass="12400">MSDTQDERVKQLVEFLDPLVDDSFKGRFTELSQYSKEELKQHTQKLEDWALALGLAEQKQLQTGRLLGILSDPNEFNYENTIHMQPDQQQQQQQQQQNGVFETNDT</sequence>
<proteinExistence type="predicted"/>
<accession>A0AAN7U252</accession>
<evidence type="ECO:0000313" key="3">
    <source>
        <dbReference type="Proteomes" id="UP001344447"/>
    </source>
</evidence>
<dbReference type="GO" id="GO:0006355">
    <property type="term" value="P:regulation of DNA-templated transcription"/>
    <property type="evidence" value="ECO:0007669"/>
    <property type="project" value="InterPro"/>
</dbReference>
<name>A0AAN7U252_9MYCE</name>
<evidence type="ECO:0000313" key="2">
    <source>
        <dbReference type="EMBL" id="KAK5576915.1"/>
    </source>
</evidence>
<organism evidence="2 3">
    <name type="scientific">Dictyostelium firmibasis</name>
    <dbReference type="NCBI Taxonomy" id="79012"/>
    <lineage>
        <taxon>Eukaryota</taxon>
        <taxon>Amoebozoa</taxon>
        <taxon>Evosea</taxon>
        <taxon>Eumycetozoa</taxon>
        <taxon>Dictyostelia</taxon>
        <taxon>Dictyosteliales</taxon>
        <taxon>Dictyosteliaceae</taxon>
        <taxon>Dictyostelium</taxon>
    </lineage>
</organism>
<feature type="compositionally biased region" description="Low complexity" evidence="1">
    <location>
        <begin position="88"/>
        <end position="97"/>
    </location>
</feature>
<comment type="caution">
    <text evidence="2">The sequence shown here is derived from an EMBL/GenBank/DDBJ whole genome shotgun (WGS) entry which is preliminary data.</text>
</comment>
<keyword evidence="3" id="KW-1185">Reference proteome</keyword>
<dbReference type="AlphaFoldDB" id="A0AAN7U252"/>
<gene>
    <name evidence="2" type="ORF">RB653_001852</name>
</gene>
<protein>
    <submittedName>
        <fullName evidence="2">Uncharacterized protein</fullName>
    </submittedName>
</protein>
<dbReference type="GO" id="GO:0070176">
    <property type="term" value="C:DRM complex"/>
    <property type="evidence" value="ECO:0007669"/>
    <property type="project" value="InterPro"/>
</dbReference>